<dbReference type="Gene3D" id="3.40.50.2300">
    <property type="match status" value="1"/>
</dbReference>
<feature type="domain" description="Response regulatory" evidence="8">
    <location>
        <begin position="504"/>
        <end position="619"/>
    </location>
</feature>
<keyword evidence="5" id="KW-0175">Coiled coil</keyword>
<comment type="caution">
    <text evidence="9">The sequence shown here is derived from an EMBL/GenBank/DDBJ whole genome shotgun (WGS) entry which is preliminary data.</text>
</comment>
<accession>A0ABR9GCR0</accession>
<feature type="modified residue" description="4-aspartylphosphate" evidence="4">
    <location>
        <position position="554"/>
    </location>
</feature>
<dbReference type="SMART" id="SM00387">
    <property type="entry name" value="HATPase_c"/>
    <property type="match status" value="1"/>
</dbReference>
<evidence type="ECO:0000256" key="2">
    <source>
        <dbReference type="ARBA" id="ARBA00012438"/>
    </source>
</evidence>
<dbReference type="SUPFAM" id="SSF52172">
    <property type="entry name" value="CheY-like"/>
    <property type="match status" value="1"/>
</dbReference>
<dbReference type="PROSITE" id="PS50109">
    <property type="entry name" value="HIS_KIN"/>
    <property type="match status" value="1"/>
</dbReference>
<comment type="catalytic activity">
    <reaction evidence="1">
        <text>ATP + protein L-histidine = ADP + protein N-phospho-L-histidine.</text>
        <dbReference type="EC" id="2.7.13.3"/>
    </reaction>
</comment>
<keyword evidence="6" id="KW-0472">Membrane</keyword>
<dbReference type="SMART" id="SM00388">
    <property type="entry name" value="HisKA"/>
    <property type="match status" value="1"/>
</dbReference>
<evidence type="ECO:0000313" key="10">
    <source>
        <dbReference type="Proteomes" id="UP000651010"/>
    </source>
</evidence>
<evidence type="ECO:0000256" key="5">
    <source>
        <dbReference type="SAM" id="Coils"/>
    </source>
</evidence>
<evidence type="ECO:0000259" key="8">
    <source>
        <dbReference type="PROSITE" id="PS50110"/>
    </source>
</evidence>
<sequence>MSARLSQLSLPLKAAQRRLGTDILGCVVLLALICGLAVASLLSSERAAAWADQSWQTRQTALQLLSAMKDAETGQRGYLLTNDASYLVPYFEARREIGGLKKQLSGLVTDNPTHQKQLSELYPLIDAKLDELSSTIEDRMSHRSEISMALVHSNLGRNLMDEIRANVDEFIRIEDQMLRERIAQAQMHRNLMLAAVLAMIVLAAAIALIMLRRARRYVDEVQAANQSLQSEIQQRETAESQLRQSQKMEALGQLTGGVAHDFNNMLAIIVGNLEMLMRRLPEQDARSRTLAENAHSGAMRAAELTRGLLAFSRQQPLKPKTLDVNQCVRDMSVMLHRALGEDIQIEIVQGVGLWHAYVDRPQLESAILNLTVNSRDAMNGSGRITIETANALLDQAYADAHGEVEAGQYVMVAVTDTGAGMSPEVIERAFDPFFTTKEVGRGTGLGLSQVHGFIKQSRGHVKIYSEPGVGTNIKLYLPRDLYCKADAELERPAAPELPLAQRRKVLVVEDDADVRNFVLAALQDLGYETAEADGATTALAKIAEDAQINVLLTDVVMPGISGRELMEAARKLRPDMPVLCMTGYTRNAVVHNGVLDHGVHLLSKPFTLDDLARELRAAIFHHPSTASAPDADS</sequence>
<dbReference type="SMART" id="SM00448">
    <property type="entry name" value="REC"/>
    <property type="match status" value="1"/>
</dbReference>
<keyword evidence="6" id="KW-0812">Transmembrane</keyword>
<keyword evidence="10" id="KW-1185">Reference proteome</keyword>
<dbReference type="InterPro" id="IPR005467">
    <property type="entry name" value="His_kinase_dom"/>
</dbReference>
<dbReference type="InterPro" id="IPR003594">
    <property type="entry name" value="HATPase_dom"/>
</dbReference>
<evidence type="ECO:0000256" key="1">
    <source>
        <dbReference type="ARBA" id="ARBA00000085"/>
    </source>
</evidence>
<reference evidence="9 10" key="1">
    <citation type="submission" date="2020-09" db="EMBL/GenBank/DDBJ databases">
        <title>Dyella sp. 7MK23 isolated from forest soil.</title>
        <authorList>
            <person name="Fu J."/>
        </authorList>
    </citation>
    <scope>NUCLEOTIDE SEQUENCE [LARGE SCALE GENOMIC DNA]</scope>
    <source>
        <strain evidence="9 10">7MK23</strain>
    </source>
</reference>
<dbReference type="PRINTS" id="PR00344">
    <property type="entry name" value="BCTRLSENSOR"/>
</dbReference>
<organism evidence="9 10">
    <name type="scientific">Dyella acidiphila</name>
    <dbReference type="NCBI Taxonomy" id="2775866"/>
    <lineage>
        <taxon>Bacteria</taxon>
        <taxon>Pseudomonadati</taxon>
        <taxon>Pseudomonadota</taxon>
        <taxon>Gammaproteobacteria</taxon>
        <taxon>Lysobacterales</taxon>
        <taxon>Rhodanobacteraceae</taxon>
        <taxon>Dyella</taxon>
    </lineage>
</organism>
<dbReference type="Pfam" id="PF00512">
    <property type="entry name" value="HisKA"/>
    <property type="match status" value="1"/>
</dbReference>
<gene>
    <name evidence="9" type="ORF">IGX34_15755</name>
</gene>
<dbReference type="CDD" id="cd19410">
    <property type="entry name" value="HK9-like_sensor"/>
    <property type="match status" value="1"/>
</dbReference>
<name>A0ABR9GCR0_9GAMM</name>
<dbReference type="PANTHER" id="PTHR43065:SF49">
    <property type="entry name" value="HISTIDINE KINASE"/>
    <property type="match status" value="1"/>
</dbReference>
<dbReference type="RefSeq" id="WP_192556682.1">
    <property type="nucleotide sequence ID" value="NZ_JACZZA010000010.1"/>
</dbReference>
<keyword evidence="3 4" id="KW-0597">Phosphoprotein</keyword>
<dbReference type="Pfam" id="PF02518">
    <property type="entry name" value="HATPase_c"/>
    <property type="match status" value="1"/>
</dbReference>
<dbReference type="InterPro" id="IPR036890">
    <property type="entry name" value="HATPase_C_sf"/>
</dbReference>
<dbReference type="Pfam" id="PF05227">
    <property type="entry name" value="CHASE3"/>
    <property type="match status" value="1"/>
</dbReference>
<dbReference type="InterPro" id="IPR036097">
    <property type="entry name" value="HisK_dim/P_sf"/>
</dbReference>
<feature type="domain" description="Histidine kinase" evidence="7">
    <location>
        <begin position="257"/>
        <end position="481"/>
    </location>
</feature>
<feature type="transmembrane region" description="Helical" evidence="6">
    <location>
        <begin position="191"/>
        <end position="211"/>
    </location>
</feature>
<dbReference type="InterPro" id="IPR001789">
    <property type="entry name" value="Sig_transdc_resp-reg_receiver"/>
</dbReference>
<dbReference type="SUPFAM" id="SSF47384">
    <property type="entry name" value="Homodimeric domain of signal transducing histidine kinase"/>
    <property type="match status" value="1"/>
</dbReference>
<dbReference type="PANTHER" id="PTHR43065">
    <property type="entry name" value="SENSOR HISTIDINE KINASE"/>
    <property type="match status" value="1"/>
</dbReference>
<evidence type="ECO:0000313" key="9">
    <source>
        <dbReference type="EMBL" id="MBE1161838.1"/>
    </source>
</evidence>
<dbReference type="Pfam" id="PF00072">
    <property type="entry name" value="Response_reg"/>
    <property type="match status" value="1"/>
</dbReference>
<dbReference type="Gene3D" id="1.10.287.130">
    <property type="match status" value="1"/>
</dbReference>
<dbReference type="InterPro" id="IPR004358">
    <property type="entry name" value="Sig_transdc_His_kin-like_C"/>
</dbReference>
<dbReference type="InterPro" id="IPR011006">
    <property type="entry name" value="CheY-like_superfamily"/>
</dbReference>
<proteinExistence type="predicted"/>
<dbReference type="EMBL" id="JACZZA010000010">
    <property type="protein sequence ID" value="MBE1161838.1"/>
    <property type="molecule type" value="Genomic_DNA"/>
</dbReference>
<dbReference type="InterPro" id="IPR007891">
    <property type="entry name" value="CHASE3"/>
</dbReference>
<evidence type="ECO:0000259" key="7">
    <source>
        <dbReference type="PROSITE" id="PS50109"/>
    </source>
</evidence>
<dbReference type="Proteomes" id="UP000651010">
    <property type="component" value="Unassembled WGS sequence"/>
</dbReference>
<dbReference type="Gene3D" id="3.30.565.10">
    <property type="entry name" value="Histidine kinase-like ATPase, C-terminal domain"/>
    <property type="match status" value="1"/>
</dbReference>
<dbReference type="CDD" id="cd00082">
    <property type="entry name" value="HisKA"/>
    <property type="match status" value="1"/>
</dbReference>
<protein>
    <recommendedName>
        <fullName evidence="2">histidine kinase</fullName>
        <ecNumber evidence="2">2.7.13.3</ecNumber>
    </recommendedName>
</protein>
<feature type="coiled-coil region" evidence="5">
    <location>
        <begin position="211"/>
        <end position="248"/>
    </location>
</feature>
<dbReference type="EC" id="2.7.13.3" evidence="2"/>
<dbReference type="PROSITE" id="PS50110">
    <property type="entry name" value="RESPONSE_REGULATORY"/>
    <property type="match status" value="1"/>
</dbReference>
<keyword evidence="6" id="KW-1133">Transmembrane helix</keyword>
<evidence type="ECO:0000256" key="6">
    <source>
        <dbReference type="SAM" id="Phobius"/>
    </source>
</evidence>
<evidence type="ECO:0000256" key="4">
    <source>
        <dbReference type="PROSITE-ProRule" id="PRU00169"/>
    </source>
</evidence>
<dbReference type="SUPFAM" id="SSF55874">
    <property type="entry name" value="ATPase domain of HSP90 chaperone/DNA topoisomerase II/histidine kinase"/>
    <property type="match status" value="1"/>
</dbReference>
<dbReference type="InterPro" id="IPR003661">
    <property type="entry name" value="HisK_dim/P_dom"/>
</dbReference>
<evidence type="ECO:0000256" key="3">
    <source>
        <dbReference type="ARBA" id="ARBA00022553"/>
    </source>
</evidence>